<organism evidence="2 3">
    <name type="scientific">Sorangium cellulosum (strain So ce56)</name>
    <name type="common">Polyangium cellulosum (strain So ce56)</name>
    <dbReference type="NCBI Taxonomy" id="448385"/>
    <lineage>
        <taxon>Bacteria</taxon>
        <taxon>Pseudomonadati</taxon>
        <taxon>Myxococcota</taxon>
        <taxon>Polyangia</taxon>
        <taxon>Polyangiales</taxon>
        <taxon>Polyangiaceae</taxon>
        <taxon>Sorangium</taxon>
    </lineage>
</organism>
<proteinExistence type="predicted"/>
<feature type="region of interest" description="Disordered" evidence="1">
    <location>
        <begin position="1"/>
        <end position="23"/>
    </location>
</feature>
<name>A9FWH0_SORC5</name>
<dbReference type="HOGENOM" id="CLU_2636161_0_0_7"/>
<protein>
    <submittedName>
        <fullName evidence="2">Uncharacterized protein</fullName>
    </submittedName>
</protein>
<gene>
    <name evidence="2" type="ordered locus">sce2219</name>
</gene>
<reference evidence="2 3" key="1">
    <citation type="journal article" date="2007" name="Nat. Biotechnol.">
        <title>Complete genome sequence of the myxobacterium Sorangium cellulosum.</title>
        <authorList>
            <person name="Schneiker S."/>
            <person name="Perlova O."/>
            <person name="Kaiser O."/>
            <person name="Gerth K."/>
            <person name="Alici A."/>
            <person name="Altmeyer M.O."/>
            <person name="Bartels D."/>
            <person name="Bekel T."/>
            <person name="Beyer S."/>
            <person name="Bode E."/>
            <person name="Bode H.B."/>
            <person name="Bolten C.J."/>
            <person name="Choudhuri J.V."/>
            <person name="Doss S."/>
            <person name="Elnakady Y.A."/>
            <person name="Frank B."/>
            <person name="Gaigalat L."/>
            <person name="Goesmann A."/>
            <person name="Groeger C."/>
            <person name="Gross F."/>
            <person name="Jelsbak L."/>
            <person name="Jelsbak L."/>
            <person name="Kalinowski J."/>
            <person name="Kegler C."/>
            <person name="Knauber T."/>
            <person name="Konietzny S."/>
            <person name="Kopp M."/>
            <person name="Krause L."/>
            <person name="Krug D."/>
            <person name="Linke B."/>
            <person name="Mahmud T."/>
            <person name="Martinez-Arias R."/>
            <person name="McHardy A.C."/>
            <person name="Merai M."/>
            <person name="Meyer F."/>
            <person name="Mormann S."/>
            <person name="Munoz-Dorado J."/>
            <person name="Perez J."/>
            <person name="Pradella S."/>
            <person name="Rachid S."/>
            <person name="Raddatz G."/>
            <person name="Rosenau F."/>
            <person name="Rueckert C."/>
            <person name="Sasse F."/>
            <person name="Scharfe M."/>
            <person name="Schuster S.C."/>
            <person name="Suen G."/>
            <person name="Treuner-Lange A."/>
            <person name="Velicer G.J."/>
            <person name="Vorholter F.-J."/>
            <person name="Weissman K.J."/>
            <person name="Welch R.D."/>
            <person name="Wenzel S.C."/>
            <person name="Whitworth D.E."/>
            <person name="Wilhelm S."/>
            <person name="Wittmann C."/>
            <person name="Bloecker H."/>
            <person name="Puehler A."/>
            <person name="Mueller R."/>
        </authorList>
    </citation>
    <scope>NUCLEOTIDE SEQUENCE [LARGE SCALE GENOMIC DNA]</scope>
    <source>
        <strain evidence="3">So ce56</strain>
    </source>
</reference>
<dbReference type="AlphaFoldDB" id="A9FWH0"/>
<evidence type="ECO:0000256" key="1">
    <source>
        <dbReference type="SAM" id="MobiDB-lite"/>
    </source>
</evidence>
<dbReference type="KEGG" id="scl:sce2219"/>
<keyword evidence="3" id="KW-1185">Reference proteome</keyword>
<evidence type="ECO:0000313" key="3">
    <source>
        <dbReference type="Proteomes" id="UP000002139"/>
    </source>
</evidence>
<evidence type="ECO:0000313" key="2">
    <source>
        <dbReference type="EMBL" id="CAN92378.1"/>
    </source>
</evidence>
<accession>A9FWH0</accession>
<dbReference type="Proteomes" id="UP000002139">
    <property type="component" value="Chromosome"/>
</dbReference>
<dbReference type="EMBL" id="AM746676">
    <property type="protein sequence ID" value="CAN92378.1"/>
    <property type="molecule type" value="Genomic_DNA"/>
</dbReference>
<sequence>MNDHMPPSGPRLDPSGHEPDGLLPLTRICDTIERDVRGSSPLHPEMGDAAAWEAADQQLRCSRRRTTTVLAKARGGE</sequence>